<reference evidence="2 3" key="1">
    <citation type="submission" date="2019-01" db="EMBL/GenBank/DDBJ databases">
        <title>Bacillus sp. M5HDSG1-1, whole genome shotgun sequence.</title>
        <authorList>
            <person name="Tuo L."/>
        </authorList>
    </citation>
    <scope>NUCLEOTIDE SEQUENCE [LARGE SCALE GENOMIC DNA]</scope>
    <source>
        <strain evidence="2 3">M5HDSG1-1</strain>
    </source>
</reference>
<feature type="signal peptide" evidence="1">
    <location>
        <begin position="1"/>
        <end position="18"/>
    </location>
</feature>
<gene>
    <name evidence="2" type="ORF">EM808_18845</name>
</gene>
<comment type="caution">
    <text evidence="2">The sequence shown here is derived from an EMBL/GenBank/DDBJ whole genome shotgun (WGS) entry which is preliminary data.</text>
</comment>
<dbReference type="EMBL" id="RZTZ01000008">
    <property type="protein sequence ID" value="RVT59974.1"/>
    <property type="molecule type" value="Genomic_DNA"/>
</dbReference>
<keyword evidence="3" id="KW-1185">Reference proteome</keyword>
<evidence type="ECO:0000313" key="3">
    <source>
        <dbReference type="Proteomes" id="UP000288024"/>
    </source>
</evidence>
<evidence type="ECO:0000313" key="2">
    <source>
        <dbReference type="EMBL" id="RVT59974.1"/>
    </source>
</evidence>
<feature type="chain" id="PRO_5038429162" evidence="1">
    <location>
        <begin position="19"/>
        <end position="112"/>
    </location>
</feature>
<accession>A0A437K807</accession>
<organism evidence="2 3">
    <name type="scientific">Niallia taxi</name>
    <dbReference type="NCBI Taxonomy" id="2499688"/>
    <lineage>
        <taxon>Bacteria</taxon>
        <taxon>Bacillati</taxon>
        <taxon>Bacillota</taxon>
        <taxon>Bacilli</taxon>
        <taxon>Bacillales</taxon>
        <taxon>Bacillaceae</taxon>
        <taxon>Niallia</taxon>
    </lineage>
</organism>
<dbReference type="RefSeq" id="WP_127739754.1">
    <property type="nucleotide sequence ID" value="NZ_RZTZ01000008.1"/>
</dbReference>
<evidence type="ECO:0000256" key="1">
    <source>
        <dbReference type="SAM" id="SignalP"/>
    </source>
</evidence>
<proteinExistence type="predicted"/>
<dbReference type="Proteomes" id="UP000288024">
    <property type="component" value="Unassembled WGS sequence"/>
</dbReference>
<protein>
    <submittedName>
        <fullName evidence="2">Uncharacterized protein</fullName>
    </submittedName>
</protein>
<sequence length="112" mass="12617">MRKFSVFLFILSTILLGACNGQTDNITYAMIVVVHNKEYNGTETVKDEGIKMGELIGEIEKETPVDVMPENNQSNSFEVSSKIYSVQGTDQYIIVLDKDNEEHLLERAPSDE</sequence>
<keyword evidence="1" id="KW-0732">Signal</keyword>
<name>A0A437K807_9BACI</name>
<dbReference type="PROSITE" id="PS51257">
    <property type="entry name" value="PROKAR_LIPOPROTEIN"/>
    <property type="match status" value="1"/>
</dbReference>
<dbReference type="AlphaFoldDB" id="A0A437K807"/>